<keyword evidence="9" id="KW-0966">Cell projection</keyword>
<evidence type="ECO:0000313" key="10">
    <source>
        <dbReference type="Proteomes" id="UP000184016"/>
    </source>
</evidence>
<reference evidence="10" key="1">
    <citation type="submission" date="2016-11" db="EMBL/GenBank/DDBJ databases">
        <authorList>
            <person name="Varghese N."/>
            <person name="Submissions S."/>
        </authorList>
    </citation>
    <scope>NUCLEOTIDE SEQUENCE [LARGE SCALE GENOMIC DNA]</scope>
    <source>
        <strain evidence="10">USBA-503</strain>
    </source>
</reference>
<comment type="function">
    <text evidence="1">Needed for flagellar regrowth and assembly.</text>
</comment>
<dbReference type="GO" id="GO:0015031">
    <property type="term" value="P:protein transport"/>
    <property type="evidence" value="ECO:0007669"/>
    <property type="project" value="UniProtKB-KW"/>
</dbReference>
<dbReference type="PANTHER" id="PTHR34982:SF1">
    <property type="entry name" value="FLAGELLAR ASSEMBLY PROTEIN FLIH"/>
    <property type="match status" value="1"/>
</dbReference>
<evidence type="ECO:0000256" key="6">
    <source>
        <dbReference type="ARBA" id="ARBA00023225"/>
    </source>
</evidence>
<evidence type="ECO:0000313" key="9">
    <source>
        <dbReference type="EMBL" id="SHK34856.1"/>
    </source>
</evidence>
<keyword evidence="5" id="KW-0653">Protein transport</keyword>
<dbReference type="STRING" id="1830138.SAMN05443507_11276"/>
<sequence>MWLGAGVTISLSNVMKHTLKNIHISGSTAIPAPELRSTESVSELVAHHTCEPHQFGLAEFWEAERRKVEALLIEAERSAQRLLEKAKLDAASITESARQAGYESGYEEGKWQAYQEFEVQYQKYMDEFIQLMMECSQLPAKIAGHVVEPLSTAVMESLRRLLDRELHLQPAEIEEEIKSALRVVLDAGKIEIHLHPDDYRRLPEWFLDRVHQQGLQQEIIVITDETVTQGGFEIRSNVGRVDATVETKIELLHPLFKEFIERSVLP</sequence>
<evidence type="ECO:0000259" key="8">
    <source>
        <dbReference type="Pfam" id="PF02108"/>
    </source>
</evidence>
<proteinExistence type="inferred from homology"/>
<organism evidence="9 10">
    <name type="scientific">Alicyclobacillus tolerans</name>
    <dbReference type="NCBI Taxonomy" id="90970"/>
    <lineage>
        <taxon>Bacteria</taxon>
        <taxon>Bacillati</taxon>
        <taxon>Bacillota</taxon>
        <taxon>Bacilli</taxon>
        <taxon>Bacillales</taxon>
        <taxon>Alicyclobacillaceae</taxon>
        <taxon>Alicyclobacillus</taxon>
    </lineage>
</organism>
<evidence type="ECO:0000256" key="2">
    <source>
        <dbReference type="ARBA" id="ARBA00006602"/>
    </source>
</evidence>
<keyword evidence="6" id="KW-1006">Bacterial flagellum protein export</keyword>
<dbReference type="InterPro" id="IPR051472">
    <property type="entry name" value="T3SS_Stator/FliH"/>
</dbReference>
<dbReference type="Proteomes" id="UP000184016">
    <property type="component" value="Unassembled WGS sequence"/>
</dbReference>
<dbReference type="GO" id="GO:0044781">
    <property type="term" value="P:bacterial-type flagellum organization"/>
    <property type="evidence" value="ECO:0007669"/>
    <property type="project" value="UniProtKB-KW"/>
</dbReference>
<evidence type="ECO:0000256" key="3">
    <source>
        <dbReference type="ARBA" id="ARBA00022448"/>
    </source>
</evidence>
<protein>
    <submittedName>
        <fullName evidence="9">Flagellar biosynthesis/type III secretory pathway protein FliH</fullName>
    </submittedName>
</protein>
<dbReference type="PANTHER" id="PTHR34982">
    <property type="entry name" value="YOP PROTEINS TRANSLOCATION PROTEIN L"/>
    <property type="match status" value="1"/>
</dbReference>
<keyword evidence="9" id="KW-0282">Flagellum</keyword>
<name>A0A1M6RQW7_9BACL</name>
<keyword evidence="10" id="KW-1185">Reference proteome</keyword>
<evidence type="ECO:0000256" key="4">
    <source>
        <dbReference type="ARBA" id="ARBA00022795"/>
    </source>
</evidence>
<dbReference type="InterPro" id="IPR018035">
    <property type="entry name" value="Flagellar_FliH/T3SS_HrpE"/>
</dbReference>
<feature type="domain" description="Flagellar assembly protein FliH/Type III secretion system HrpE" evidence="8">
    <location>
        <begin position="124"/>
        <end position="250"/>
    </location>
</feature>
<dbReference type="Pfam" id="PF02108">
    <property type="entry name" value="FliH"/>
    <property type="match status" value="1"/>
</dbReference>
<accession>A0A1M6RQW7</accession>
<keyword evidence="4" id="KW-1005">Bacterial flagellum biogenesis</keyword>
<comment type="similarity">
    <text evidence="2">Belongs to the FliH family.</text>
</comment>
<keyword evidence="3" id="KW-0813">Transport</keyword>
<feature type="coiled-coil region" evidence="7">
    <location>
        <begin position="58"/>
        <end position="85"/>
    </location>
</feature>
<keyword evidence="7" id="KW-0175">Coiled coil</keyword>
<dbReference type="AlphaFoldDB" id="A0A1M6RQW7"/>
<evidence type="ECO:0000256" key="1">
    <source>
        <dbReference type="ARBA" id="ARBA00003041"/>
    </source>
</evidence>
<gene>
    <name evidence="9" type="ORF">SAMN05443507_11276</name>
</gene>
<dbReference type="EMBL" id="FRAF01000012">
    <property type="protein sequence ID" value="SHK34856.1"/>
    <property type="molecule type" value="Genomic_DNA"/>
</dbReference>
<keyword evidence="9" id="KW-0969">Cilium</keyword>
<dbReference type="GO" id="GO:0005829">
    <property type="term" value="C:cytosol"/>
    <property type="evidence" value="ECO:0007669"/>
    <property type="project" value="TreeGrafter"/>
</dbReference>
<evidence type="ECO:0000256" key="7">
    <source>
        <dbReference type="SAM" id="Coils"/>
    </source>
</evidence>
<evidence type="ECO:0000256" key="5">
    <source>
        <dbReference type="ARBA" id="ARBA00022927"/>
    </source>
</evidence>